<name>C2MDQ8_9PORP</name>
<dbReference type="PRINTS" id="PR01874">
    <property type="entry name" value="DNAREPAIRADA"/>
</dbReference>
<keyword evidence="1 11" id="KW-0479">Metal-binding</keyword>
<dbReference type="HAMAP" id="MF_01498">
    <property type="entry name" value="RadA_bact"/>
    <property type="match status" value="1"/>
</dbReference>
<reference evidence="15 16" key="1">
    <citation type="submission" date="2009-04" db="EMBL/GenBank/DDBJ databases">
        <authorList>
            <person name="Sebastian Y."/>
            <person name="Madupu R."/>
            <person name="Durkin A.S."/>
            <person name="Torralba M."/>
            <person name="Methe B."/>
            <person name="Sutton G.G."/>
            <person name="Strausberg R.L."/>
            <person name="Nelson K.E."/>
        </authorList>
    </citation>
    <scope>NUCLEOTIDE SEQUENCE [LARGE SCALE GENOMIC DNA]</scope>
    <source>
        <strain evidence="15 16">60-3</strain>
    </source>
</reference>
<dbReference type="InterPro" id="IPR027417">
    <property type="entry name" value="P-loop_NTPase"/>
</dbReference>
<dbReference type="GO" id="GO:0016787">
    <property type="term" value="F:hydrolase activity"/>
    <property type="evidence" value="ECO:0007669"/>
    <property type="project" value="UniProtKB-KW"/>
</dbReference>
<dbReference type="EMBL" id="ACLR01000214">
    <property type="protein sequence ID" value="EEK16116.1"/>
    <property type="molecule type" value="Genomic_DNA"/>
</dbReference>
<comment type="caution">
    <text evidence="15">The sequence shown here is derived from an EMBL/GenBank/DDBJ whole genome shotgun (WGS) entry which is preliminary data.</text>
</comment>
<organism evidence="15 16">
    <name type="scientific">Porphyromonas uenonis 60-3</name>
    <dbReference type="NCBI Taxonomy" id="596327"/>
    <lineage>
        <taxon>Bacteria</taxon>
        <taxon>Pseudomonadati</taxon>
        <taxon>Bacteroidota</taxon>
        <taxon>Bacteroidia</taxon>
        <taxon>Bacteroidales</taxon>
        <taxon>Porphyromonadaceae</taxon>
        <taxon>Porphyromonas</taxon>
    </lineage>
</organism>
<evidence type="ECO:0000256" key="9">
    <source>
        <dbReference type="ARBA" id="ARBA00023125"/>
    </source>
</evidence>
<dbReference type="RefSeq" id="WP_007366033.1">
    <property type="nucleotide sequence ID" value="NZ_ACLR01000214.1"/>
</dbReference>
<dbReference type="PROSITE" id="PS50162">
    <property type="entry name" value="RECA_2"/>
    <property type="match status" value="1"/>
</dbReference>
<dbReference type="GO" id="GO:0005829">
    <property type="term" value="C:cytosol"/>
    <property type="evidence" value="ECO:0007669"/>
    <property type="project" value="TreeGrafter"/>
</dbReference>
<protein>
    <recommendedName>
        <fullName evidence="11 12">DNA repair protein RadA</fullName>
    </recommendedName>
</protein>
<evidence type="ECO:0000256" key="8">
    <source>
        <dbReference type="ARBA" id="ARBA00023016"/>
    </source>
</evidence>
<keyword evidence="9 11" id="KW-0238">DNA-binding</keyword>
<dbReference type="OrthoDB" id="9803906at2"/>
<evidence type="ECO:0000256" key="13">
    <source>
        <dbReference type="RuleBase" id="RU003555"/>
    </source>
</evidence>
<keyword evidence="8 11" id="KW-0346">Stress response</keyword>
<feature type="region of interest" description="Lon-protease-like" evidence="11">
    <location>
        <begin position="367"/>
        <end position="474"/>
    </location>
</feature>
<comment type="domain">
    <text evidence="11">The middle region has homology to RecA with ATPase motifs including the RadA KNRFG motif, while the C-terminus is homologous to Lon protease.</text>
</comment>
<evidence type="ECO:0000256" key="1">
    <source>
        <dbReference type="ARBA" id="ARBA00022723"/>
    </source>
</evidence>
<keyword evidence="10 11" id="KW-0234">DNA repair</keyword>
<proteinExistence type="inferred from homology"/>
<comment type="similarity">
    <text evidence="11 13">Belongs to the RecA family. RadA subfamily.</text>
</comment>
<dbReference type="Proteomes" id="UP000003303">
    <property type="component" value="Unassembled WGS sequence"/>
</dbReference>
<gene>
    <name evidence="11 15" type="primary">radA</name>
    <name evidence="15" type="ORF">PORUE0001_1339</name>
</gene>
<keyword evidence="6 13" id="KW-0862">Zinc</keyword>
<evidence type="ECO:0000256" key="11">
    <source>
        <dbReference type="HAMAP-Rule" id="MF_01498"/>
    </source>
</evidence>
<dbReference type="GO" id="GO:0140664">
    <property type="term" value="F:ATP-dependent DNA damage sensor activity"/>
    <property type="evidence" value="ECO:0007669"/>
    <property type="project" value="InterPro"/>
</dbReference>
<keyword evidence="3 11" id="KW-0227">DNA damage</keyword>
<dbReference type="GO" id="GO:0000725">
    <property type="term" value="P:recombinational repair"/>
    <property type="evidence" value="ECO:0007669"/>
    <property type="project" value="UniProtKB-UniRule"/>
</dbReference>
<dbReference type="InterPro" id="IPR020568">
    <property type="entry name" value="Ribosomal_Su5_D2-typ_SF"/>
</dbReference>
<dbReference type="Gene3D" id="3.40.50.300">
    <property type="entry name" value="P-loop containing nucleotide triphosphate hydrolases"/>
    <property type="match status" value="1"/>
</dbReference>
<dbReference type="SUPFAM" id="SSF52540">
    <property type="entry name" value="P-loop containing nucleoside triphosphate hydrolases"/>
    <property type="match status" value="1"/>
</dbReference>
<dbReference type="SUPFAM" id="SSF54211">
    <property type="entry name" value="Ribosomal protein S5 domain 2-like"/>
    <property type="match status" value="1"/>
</dbReference>
<dbReference type="AlphaFoldDB" id="C2MDQ8"/>
<evidence type="ECO:0000313" key="15">
    <source>
        <dbReference type="EMBL" id="EEK16116.1"/>
    </source>
</evidence>
<feature type="domain" description="RecA family profile 1" evidence="14">
    <location>
        <begin position="84"/>
        <end position="231"/>
    </location>
</feature>
<sequence length="474" mass="52049">MAKVKTIYKCSACGATYSRWQGQCNECQEWNTIEEQLAQPETTSGRSTPAQEIQRKLKQIHEGATWDGLHSEEVRPIQLIEGSEESRVDLHDEELNRLLGGGLVQGSFTLLGGEPGIGKSTLIFQTVLRCPELKTLYVSGEESAQQLKLRADRIGIHSEQCLIYCDTDLDNILLKALQIAPDLLVIDSIQTVTTARSESSPGSISQIKECANLLLHFAKSSGIPVIVIGHINKEGSIAGPKILEHTVDTVLQFEGDKQHLYRILRSHKNRFGSTDDLGIYEMNSSGLVAVSNPSEHLISGNTEGLSGVVVACAVEGIRPIMIETQALVSSAIYNNPQRSTTGFDLRRLNMLLAVLEKRAGFKLIQKDVFLNITGGIKINDTAVDLAVLCAVLSSNLDIAVPSKTCMTGEVGLAGEIRAVSRIERRIAEAHRLGFTRILIPKANAKSLQQRNYDIEIVPCDRVDHAFRTLFSQRQ</sequence>
<dbReference type="STRING" id="596327.PORUE0001_1339"/>
<dbReference type="GO" id="GO:0005524">
    <property type="term" value="F:ATP binding"/>
    <property type="evidence" value="ECO:0007669"/>
    <property type="project" value="UniProtKB-UniRule"/>
</dbReference>
<evidence type="ECO:0000256" key="2">
    <source>
        <dbReference type="ARBA" id="ARBA00022741"/>
    </source>
</evidence>
<feature type="binding site" evidence="11">
    <location>
        <begin position="113"/>
        <end position="120"/>
    </location>
    <ligand>
        <name>ATP</name>
        <dbReference type="ChEBI" id="CHEBI:30616"/>
    </ligand>
</feature>
<comment type="function">
    <text evidence="13">DNA-dependent ATPase involved in processing of recombination intermediates, plays a role in repairing DNA breaks. Stimulates the branch migration of RecA-mediated strand transfer reactions, allowing the 3' invading strand to extend heteroduplex DNA faster. Binds ssDNA in the presence of ADP but not other nucleotides, has ATPase activity that is stimulated by ssDNA and various branched DNA structures, but inhibited by SSB. Does not have RecA's homology-searching function.</text>
</comment>
<dbReference type="InterPro" id="IPR003593">
    <property type="entry name" value="AAA+_ATPase"/>
</dbReference>
<evidence type="ECO:0000313" key="16">
    <source>
        <dbReference type="Proteomes" id="UP000003303"/>
    </source>
</evidence>
<dbReference type="Pfam" id="PF13481">
    <property type="entry name" value="AAA_25"/>
    <property type="match status" value="1"/>
</dbReference>
<dbReference type="InterPro" id="IPR014721">
    <property type="entry name" value="Ribsml_uS5_D2-typ_fold_subgr"/>
</dbReference>
<dbReference type="PANTHER" id="PTHR32472">
    <property type="entry name" value="DNA REPAIR PROTEIN RADA"/>
    <property type="match status" value="1"/>
</dbReference>
<dbReference type="NCBIfam" id="TIGR00416">
    <property type="entry name" value="sms"/>
    <property type="match status" value="1"/>
</dbReference>
<dbReference type="Pfam" id="PF18073">
    <property type="entry name" value="Zn_ribbon_LapB"/>
    <property type="match status" value="1"/>
</dbReference>
<dbReference type="InterPro" id="IPR004504">
    <property type="entry name" value="DNA_repair_RadA"/>
</dbReference>
<evidence type="ECO:0000256" key="4">
    <source>
        <dbReference type="ARBA" id="ARBA00022771"/>
    </source>
</evidence>
<dbReference type="GO" id="GO:0008270">
    <property type="term" value="F:zinc ion binding"/>
    <property type="evidence" value="ECO:0007669"/>
    <property type="project" value="UniProtKB-KW"/>
</dbReference>
<dbReference type="GO" id="GO:0003684">
    <property type="term" value="F:damaged DNA binding"/>
    <property type="evidence" value="ECO:0007669"/>
    <property type="project" value="InterPro"/>
</dbReference>
<keyword evidence="16" id="KW-1185">Reference proteome</keyword>
<evidence type="ECO:0000256" key="12">
    <source>
        <dbReference type="NCBIfam" id="TIGR00416"/>
    </source>
</evidence>
<evidence type="ECO:0000259" key="14">
    <source>
        <dbReference type="PROSITE" id="PS50162"/>
    </source>
</evidence>
<evidence type="ECO:0000256" key="7">
    <source>
        <dbReference type="ARBA" id="ARBA00022840"/>
    </source>
</evidence>
<evidence type="ECO:0000256" key="10">
    <source>
        <dbReference type="ARBA" id="ARBA00023204"/>
    </source>
</evidence>
<dbReference type="eggNOG" id="COG1066">
    <property type="taxonomic scope" value="Bacteria"/>
</dbReference>
<dbReference type="InterPro" id="IPR020588">
    <property type="entry name" value="RecA_ATP-bd"/>
</dbReference>
<keyword evidence="5" id="KW-0378">Hydrolase</keyword>
<evidence type="ECO:0000256" key="5">
    <source>
        <dbReference type="ARBA" id="ARBA00022801"/>
    </source>
</evidence>
<keyword evidence="4 13" id="KW-0863">Zinc-finger</keyword>
<dbReference type="InterPro" id="IPR041166">
    <property type="entry name" value="Rubredoxin_2"/>
</dbReference>
<accession>C2MDQ8</accession>
<feature type="short sequence motif" description="RadA KNRFG motif" evidence="11">
    <location>
        <begin position="268"/>
        <end position="272"/>
    </location>
</feature>
<dbReference type="SMART" id="SM00382">
    <property type="entry name" value="AAA"/>
    <property type="match status" value="1"/>
</dbReference>
<comment type="function">
    <text evidence="11">Plays a role in repairing double-strand DNA breaks, probably involving stabilizing or processing branched DNA or blocked replication forks.</text>
</comment>
<dbReference type="Pfam" id="PF13541">
    <property type="entry name" value="ChlI"/>
    <property type="match status" value="1"/>
</dbReference>
<dbReference type="Gene3D" id="3.30.230.10">
    <property type="match status" value="1"/>
</dbReference>
<dbReference type="CDD" id="cd01121">
    <property type="entry name" value="RadA_SMS_N"/>
    <property type="match status" value="1"/>
</dbReference>
<keyword evidence="2 11" id="KW-0547">Nucleotide-binding</keyword>
<keyword evidence="7 11" id="KW-0067">ATP-binding</keyword>
<dbReference type="FunFam" id="3.40.50.300:FF:000050">
    <property type="entry name" value="DNA repair protein RadA"/>
    <property type="match status" value="1"/>
</dbReference>
<evidence type="ECO:0000256" key="6">
    <source>
        <dbReference type="ARBA" id="ARBA00022833"/>
    </source>
</evidence>
<dbReference type="PANTHER" id="PTHR32472:SF10">
    <property type="entry name" value="DNA REPAIR PROTEIN RADA-LIKE PROTEIN"/>
    <property type="match status" value="1"/>
</dbReference>
<evidence type="ECO:0000256" key="3">
    <source>
        <dbReference type="ARBA" id="ARBA00022763"/>
    </source>
</evidence>